<accession>A0A2A9DXH8</accession>
<dbReference type="OrthoDB" id="9789994at2"/>
<dbReference type="Proteomes" id="UP000221369">
    <property type="component" value="Unassembled WGS sequence"/>
</dbReference>
<dbReference type="PROSITE" id="PS50893">
    <property type="entry name" value="ABC_TRANSPORTER_2"/>
    <property type="match status" value="1"/>
</dbReference>
<comment type="caution">
    <text evidence="5">The sequence shown here is derived from an EMBL/GenBank/DDBJ whole genome shotgun (WGS) entry which is preliminary data.</text>
</comment>
<dbReference type="Gene3D" id="3.40.50.300">
    <property type="entry name" value="P-loop containing nucleotide triphosphate hydrolases"/>
    <property type="match status" value="1"/>
</dbReference>
<dbReference type="GO" id="GO:0016887">
    <property type="term" value="F:ATP hydrolysis activity"/>
    <property type="evidence" value="ECO:0007669"/>
    <property type="project" value="InterPro"/>
</dbReference>
<dbReference type="PANTHER" id="PTHR42734">
    <property type="entry name" value="METAL TRANSPORT SYSTEM ATP-BINDING PROTEIN TM_0124-RELATED"/>
    <property type="match status" value="1"/>
</dbReference>
<dbReference type="InterPro" id="IPR050153">
    <property type="entry name" value="Metal_Ion_Import_ABC"/>
</dbReference>
<keyword evidence="2" id="KW-0547">Nucleotide-binding</keyword>
<keyword evidence="3 5" id="KW-0067">ATP-binding</keyword>
<reference evidence="5 6" key="1">
    <citation type="submission" date="2017-10" db="EMBL/GenBank/DDBJ databases">
        <title>Sequencing the genomes of 1000 actinobacteria strains.</title>
        <authorList>
            <person name="Klenk H.-P."/>
        </authorList>
    </citation>
    <scope>NUCLEOTIDE SEQUENCE [LARGE SCALE GENOMIC DNA]</scope>
    <source>
        <strain evidence="5 6">DSM 21798</strain>
    </source>
</reference>
<dbReference type="GO" id="GO:0005524">
    <property type="term" value="F:ATP binding"/>
    <property type="evidence" value="ECO:0007669"/>
    <property type="project" value="UniProtKB-KW"/>
</dbReference>
<dbReference type="RefSeq" id="WP_098407989.1">
    <property type="nucleotide sequence ID" value="NZ_PDJE01000001.1"/>
</dbReference>
<name>A0A2A9DXH8_9MICO</name>
<dbReference type="AlphaFoldDB" id="A0A2A9DXH8"/>
<dbReference type="InterPro" id="IPR003439">
    <property type="entry name" value="ABC_transporter-like_ATP-bd"/>
</dbReference>
<evidence type="ECO:0000259" key="4">
    <source>
        <dbReference type="PROSITE" id="PS50893"/>
    </source>
</evidence>
<evidence type="ECO:0000256" key="2">
    <source>
        <dbReference type="ARBA" id="ARBA00022741"/>
    </source>
</evidence>
<protein>
    <submittedName>
        <fullName evidence="5">Iron complex transport system ATP-binding protein</fullName>
    </submittedName>
</protein>
<feature type="domain" description="ABC transporter" evidence="4">
    <location>
        <begin position="5"/>
        <end position="245"/>
    </location>
</feature>
<dbReference type="SMART" id="SM00382">
    <property type="entry name" value="AAA"/>
    <property type="match status" value="1"/>
</dbReference>
<evidence type="ECO:0000313" key="6">
    <source>
        <dbReference type="Proteomes" id="UP000221369"/>
    </source>
</evidence>
<evidence type="ECO:0000256" key="3">
    <source>
        <dbReference type="ARBA" id="ARBA00022840"/>
    </source>
</evidence>
<dbReference type="SUPFAM" id="SSF52540">
    <property type="entry name" value="P-loop containing nucleoside triphosphate hydrolases"/>
    <property type="match status" value="1"/>
</dbReference>
<dbReference type="InterPro" id="IPR003593">
    <property type="entry name" value="AAA+_ATPase"/>
</dbReference>
<organism evidence="5 6">
    <name type="scientific">Paramicrobacterium agarici</name>
    <dbReference type="NCBI Taxonomy" id="630514"/>
    <lineage>
        <taxon>Bacteria</taxon>
        <taxon>Bacillati</taxon>
        <taxon>Actinomycetota</taxon>
        <taxon>Actinomycetes</taxon>
        <taxon>Micrococcales</taxon>
        <taxon>Microbacteriaceae</taxon>
        <taxon>Paramicrobacterium</taxon>
    </lineage>
</organism>
<dbReference type="EMBL" id="PDJE01000001">
    <property type="protein sequence ID" value="PFG31388.1"/>
    <property type="molecule type" value="Genomic_DNA"/>
</dbReference>
<dbReference type="InterPro" id="IPR027417">
    <property type="entry name" value="P-loop_NTPase"/>
</dbReference>
<proteinExistence type="predicted"/>
<sequence>MSTVLDFTGVTVVRNGTAILDGIDWRVDDSERWVILGPNGAGKTTLLQLASTLMYPTRGQVSILNETLGHVDVFELRPRIGFASSAMAKRIPFDETVINVVMTAAYSVTGRWNEAYEDLDEKRARRVLAEWRLDHLADRRFGTLSDGEQKRTQIARGVMTDPEMLLLDEPAASLDLGAREELLVLLSGYAQAADAPAIVMVTHHVEEIPTGITHALLLRDGRIVSAGPLEQSLTSKTLSETFDMPIELTQHEGRYAARAR</sequence>
<gene>
    <name evidence="5" type="ORF">ATJ78_2354</name>
</gene>
<evidence type="ECO:0000256" key="1">
    <source>
        <dbReference type="ARBA" id="ARBA00022448"/>
    </source>
</evidence>
<dbReference type="Pfam" id="PF00005">
    <property type="entry name" value="ABC_tran"/>
    <property type="match status" value="1"/>
</dbReference>
<evidence type="ECO:0000313" key="5">
    <source>
        <dbReference type="EMBL" id="PFG31388.1"/>
    </source>
</evidence>
<keyword evidence="6" id="KW-1185">Reference proteome</keyword>
<keyword evidence="1" id="KW-0813">Transport</keyword>